<dbReference type="AlphaFoldDB" id="A0A0V1C3M1"/>
<dbReference type="Proteomes" id="UP000054995">
    <property type="component" value="Unassembled WGS sequence"/>
</dbReference>
<comment type="caution">
    <text evidence="1">The sequence shown here is derived from an EMBL/GenBank/DDBJ whole genome shotgun (WGS) entry which is preliminary data.</text>
</comment>
<evidence type="ECO:0000313" key="2">
    <source>
        <dbReference type="Proteomes" id="UP000054995"/>
    </source>
</evidence>
<name>A0A0V1C3M1_TRIPS</name>
<protein>
    <submittedName>
        <fullName evidence="1">Uncharacterized protein</fullName>
    </submittedName>
</protein>
<sequence>MFTVTRGPLSCRLVVCMWSNFFDIPTFFGKSTQQ</sequence>
<gene>
    <name evidence="1" type="ORF">T4D_6483</name>
</gene>
<organism evidence="1 2">
    <name type="scientific">Trichinella pseudospiralis</name>
    <name type="common">Parasitic roundworm</name>
    <dbReference type="NCBI Taxonomy" id="6337"/>
    <lineage>
        <taxon>Eukaryota</taxon>
        <taxon>Metazoa</taxon>
        <taxon>Ecdysozoa</taxon>
        <taxon>Nematoda</taxon>
        <taxon>Enoplea</taxon>
        <taxon>Dorylaimia</taxon>
        <taxon>Trichinellida</taxon>
        <taxon>Trichinellidae</taxon>
        <taxon>Trichinella</taxon>
    </lineage>
</organism>
<dbReference type="EMBL" id="JYDT01005740">
    <property type="protein sequence ID" value="KRY43913.1"/>
    <property type="molecule type" value="Genomic_DNA"/>
</dbReference>
<reference evidence="1 2" key="1">
    <citation type="submission" date="2015-01" db="EMBL/GenBank/DDBJ databases">
        <title>Evolution of Trichinella species and genotypes.</title>
        <authorList>
            <person name="Korhonen P.K."/>
            <person name="Edoardo P."/>
            <person name="Giuseppe L.R."/>
            <person name="Gasser R.B."/>
        </authorList>
    </citation>
    <scope>NUCLEOTIDE SEQUENCE [LARGE SCALE GENOMIC DNA]</scope>
    <source>
        <strain evidence="1">ISS470</strain>
    </source>
</reference>
<accession>A0A0V1C3M1</accession>
<proteinExistence type="predicted"/>
<keyword evidence="2" id="KW-1185">Reference proteome</keyword>
<evidence type="ECO:0000313" key="1">
    <source>
        <dbReference type="EMBL" id="KRY43913.1"/>
    </source>
</evidence>